<reference evidence="4 5" key="1">
    <citation type="journal article" date="2017" name="Water Res.">
        <title>Comammox in drinking water systems.</title>
        <authorList>
            <person name="Wang Y."/>
            <person name="Ma L."/>
            <person name="Mao Y."/>
            <person name="Jiang X."/>
            <person name="Xia Y."/>
            <person name="Yu K."/>
            <person name="Li B."/>
            <person name="Zhang T."/>
        </authorList>
    </citation>
    <scope>NUCLEOTIDE SEQUENCE [LARGE SCALE GENOMIC DNA]</scope>
    <source>
        <strain evidence="4">SG_bin8</strain>
    </source>
</reference>
<dbReference type="Pfam" id="PF02709">
    <property type="entry name" value="Glyco_transf_7C"/>
    <property type="match status" value="1"/>
</dbReference>
<dbReference type="InterPro" id="IPR027791">
    <property type="entry name" value="Galactosyl_T_C"/>
</dbReference>
<sequence length="280" mass="31075">MSLTPSLIITTYNRPDALDAVLRAVARQVRLPVEVLIADDGSGATTADVIGSWQSRLAVPLRHIWQEDRGFRAAEVRNRAVAAASGDVVIFLDGDCLPRRDFIARHTALAEPGYFVSGHRLLLSQRFTADVLAGRLTPEAWSLSRLALARLSGRINRLLPVLNLPDGGWRRHAGQRWEGVRTCNLAVWRRDLLRVDGLDSAFQGWGLEDSDLAIRLLHAGVRRKDGRFSTGVFHLWHGVEDRSAFAANRQRLDGVIASRRIIAEQGISTLDRVHCDITTS</sequence>
<dbReference type="Pfam" id="PF00535">
    <property type="entry name" value="Glycos_transf_2"/>
    <property type="match status" value="1"/>
</dbReference>
<dbReference type="InterPro" id="IPR001173">
    <property type="entry name" value="Glyco_trans_2-like"/>
</dbReference>
<dbReference type="PANTHER" id="PTHR43685">
    <property type="entry name" value="GLYCOSYLTRANSFERASE"/>
    <property type="match status" value="1"/>
</dbReference>
<evidence type="ECO:0000259" key="3">
    <source>
        <dbReference type="Pfam" id="PF02709"/>
    </source>
</evidence>
<comment type="caution">
    <text evidence="4">The sequence shown here is derived from an EMBL/GenBank/DDBJ whole genome shotgun (WGS) entry which is preliminary data.</text>
</comment>
<evidence type="ECO:0008006" key="6">
    <source>
        <dbReference type="Google" id="ProtNLM"/>
    </source>
</evidence>
<dbReference type="CDD" id="cd06420">
    <property type="entry name" value="GT2_Chondriotin_Pol_N"/>
    <property type="match status" value="1"/>
</dbReference>
<feature type="domain" description="Galactosyltransferase C-terminal" evidence="3">
    <location>
        <begin position="176"/>
        <end position="223"/>
    </location>
</feature>
<dbReference type="EMBL" id="LWDL01000018">
    <property type="protein sequence ID" value="OQW51677.1"/>
    <property type="molecule type" value="Genomic_DNA"/>
</dbReference>
<dbReference type="GO" id="GO:0016740">
    <property type="term" value="F:transferase activity"/>
    <property type="evidence" value="ECO:0007669"/>
    <property type="project" value="UniProtKB-KW"/>
</dbReference>
<evidence type="ECO:0000313" key="5">
    <source>
        <dbReference type="Proteomes" id="UP000192872"/>
    </source>
</evidence>
<gene>
    <name evidence="4" type="ORF">A4S15_10680</name>
</gene>
<organism evidence="4 5">
    <name type="scientific">Candidatus Raskinella chloraquaticus</name>
    <dbReference type="NCBI Taxonomy" id="1951219"/>
    <lineage>
        <taxon>Bacteria</taxon>
        <taxon>Pseudomonadati</taxon>
        <taxon>Pseudomonadota</taxon>
        <taxon>Alphaproteobacteria</taxon>
        <taxon>Hyphomicrobiales</taxon>
        <taxon>Phreatobacteraceae</taxon>
        <taxon>Candidatus Raskinella</taxon>
    </lineage>
</organism>
<dbReference type="SUPFAM" id="SSF53448">
    <property type="entry name" value="Nucleotide-diphospho-sugar transferases"/>
    <property type="match status" value="1"/>
</dbReference>
<keyword evidence="1" id="KW-0808">Transferase</keyword>
<dbReference type="Gene3D" id="3.90.550.10">
    <property type="entry name" value="Spore Coat Polysaccharide Biosynthesis Protein SpsA, Chain A"/>
    <property type="match status" value="1"/>
</dbReference>
<accession>A0A1W9HWH3</accession>
<dbReference type="InterPro" id="IPR050834">
    <property type="entry name" value="Glycosyltransf_2"/>
</dbReference>
<dbReference type="RefSeq" id="WP_376802012.1">
    <property type="nucleotide sequence ID" value="NZ_DBNB01000034.1"/>
</dbReference>
<evidence type="ECO:0000259" key="2">
    <source>
        <dbReference type="Pfam" id="PF00535"/>
    </source>
</evidence>
<proteinExistence type="predicted"/>
<dbReference type="STRING" id="1827387.A4S15_10680"/>
<dbReference type="InterPro" id="IPR029044">
    <property type="entry name" value="Nucleotide-diphossugar_trans"/>
</dbReference>
<dbReference type="AlphaFoldDB" id="A0A1W9HWH3"/>
<evidence type="ECO:0000256" key="1">
    <source>
        <dbReference type="ARBA" id="ARBA00022679"/>
    </source>
</evidence>
<feature type="domain" description="Glycosyltransferase 2-like" evidence="2">
    <location>
        <begin position="6"/>
        <end position="119"/>
    </location>
</feature>
<dbReference type="PANTHER" id="PTHR43685:SF3">
    <property type="entry name" value="SLR2126 PROTEIN"/>
    <property type="match status" value="1"/>
</dbReference>
<dbReference type="Proteomes" id="UP000192872">
    <property type="component" value="Unassembled WGS sequence"/>
</dbReference>
<evidence type="ECO:0000313" key="4">
    <source>
        <dbReference type="EMBL" id="OQW51677.1"/>
    </source>
</evidence>
<protein>
    <recommendedName>
        <fullName evidence="6">Glycosyl transferase family 2</fullName>
    </recommendedName>
</protein>
<name>A0A1W9HWH3_9HYPH</name>